<evidence type="ECO:0000313" key="2">
    <source>
        <dbReference type="EMBL" id="CAE6421614.1"/>
    </source>
</evidence>
<feature type="region of interest" description="Disordered" evidence="1">
    <location>
        <begin position="46"/>
        <end position="70"/>
    </location>
</feature>
<proteinExistence type="predicted"/>
<evidence type="ECO:0000256" key="1">
    <source>
        <dbReference type="SAM" id="MobiDB-lite"/>
    </source>
</evidence>
<comment type="caution">
    <text evidence="2">The sequence shown here is derived from an EMBL/GenBank/DDBJ whole genome shotgun (WGS) entry which is preliminary data.</text>
</comment>
<accession>A0A8H2XED8</accession>
<dbReference type="EMBL" id="CAJMWV010000948">
    <property type="protein sequence ID" value="CAE6421614.1"/>
    <property type="molecule type" value="Genomic_DNA"/>
</dbReference>
<organism evidence="2 3">
    <name type="scientific">Rhizoctonia solani</name>
    <dbReference type="NCBI Taxonomy" id="456999"/>
    <lineage>
        <taxon>Eukaryota</taxon>
        <taxon>Fungi</taxon>
        <taxon>Dikarya</taxon>
        <taxon>Basidiomycota</taxon>
        <taxon>Agaricomycotina</taxon>
        <taxon>Agaricomycetes</taxon>
        <taxon>Cantharellales</taxon>
        <taxon>Ceratobasidiaceae</taxon>
        <taxon>Rhizoctonia</taxon>
    </lineage>
</organism>
<evidence type="ECO:0000313" key="3">
    <source>
        <dbReference type="Proteomes" id="UP000663831"/>
    </source>
</evidence>
<dbReference type="Proteomes" id="UP000663831">
    <property type="component" value="Unassembled WGS sequence"/>
</dbReference>
<gene>
    <name evidence="2" type="ORF">RDB_LOCUS33001</name>
</gene>
<dbReference type="AlphaFoldDB" id="A0A8H2XED8"/>
<protein>
    <submittedName>
        <fullName evidence="2">Uncharacterized protein</fullName>
    </submittedName>
</protein>
<reference evidence="2" key="1">
    <citation type="submission" date="2021-01" db="EMBL/GenBank/DDBJ databases">
        <authorList>
            <person name="Kaushik A."/>
        </authorList>
    </citation>
    <scope>NUCLEOTIDE SEQUENCE</scope>
    <source>
        <strain evidence="2">AG3-1AP</strain>
    </source>
</reference>
<sequence>MGIGKQPNPSTTLLSTHTTNSFSLKLLFTAMADFFTSSVAAVAAESAQETKTVSPPPTDKADRETITTTNNAGSNFSMCEIIM</sequence>
<name>A0A8H2XED8_9AGAM</name>